<evidence type="ECO:0000313" key="2">
    <source>
        <dbReference type="EMBL" id="GAA2934592.1"/>
    </source>
</evidence>
<dbReference type="InterPro" id="IPR014719">
    <property type="entry name" value="Ribosomal_bL12_C/ClpS-like"/>
</dbReference>
<dbReference type="InterPro" id="IPR013823">
    <property type="entry name" value="Ribosomal_bL12_C"/>
</dbReference>
<dbReference type="Proteomes" id="UP001501423">
    <property type="component" value="Unassembled WGS sequence"/>
</dbReference>
<comment type="caution">
    <text evidence="2">The sequence shown here is derived from an EMBL/GenBank/DDBJ whole genome shotgun (WGS) entry which is preliminary data.</text>
</comment>
<feature type="domain" description="Large ribosomal subunit protein bL12 C-terminal" evidence="1">
    <location>
        <begin position="25"/>
        <end position="88"/>
    </location>
</feature>
<dbReference type="Gene3D" id="3.30.1390.10">
    <property type="match status" value="1"/>
</dbReference>
<dbReference type="EMBL" id="BAAAVA010000048">
    <property type="protein sequence ID" value="GAA2934592.1"/>
    <property type="molecule type" value="Genomic_DNA"/>
</dbReference>
<protein>
    <recommendedName>
        <fullName evidence="1">Large ribosomal subunit protein bL12 C-terminal domain-containing protein</fullName>
    </recommendedName>
</protein>
<evidence type="ECO:0000259" key="1">
    <source>
        <dbReference type="Pfam" id="PF00542"/>
    </source>
</evidence>
<name>A0ABN3X4I2_9ACTN</name>
<gene>
    <name evidence="2" type="ORF">GCM10010478_39850</name>
</gene>
<organism evidence="2 3">
    <name type="scientific">Streptomyces erythrogriseus</name>
    <dbReference type="NCBI Taxonomy" id="284027"/>
    <lineage>
        <taxon>Bacteria</taxon>
        <taxon>Bacillati</taxon>
        <taxon>Actinomycetota</taxon>
        <taxon>Actinomycetes</taxon>
        <taxon>Kitasatosporales</taxon>
        <taxon>Streptomycetaceae</taxon>
        <taxon>Streptomyces</taxon>
        <taxon>Streptomyces griseoincarnatus group</taxon>
    </lineage>
</organism>
<dbReference type="SUPFAM" id="SSF54736">
    <property type="entry name" value="ClpS-like"/>
    <property type="match status" value="1"/>
</dbReference>
<dbReference type="Pfam" id="PF00542">
    <property type="entry name" value="Ribosomal_L12"/>
    <property type="match status" value="1"/>
</dbReference>
<keyword evidence="3" id="KW-1185">Reference proteome</keyword>
<evidence type="ECO:0000313" key="3">
    <source>
        <dbReference type="Proteomes" id="UP001501423"/>
    </source>
</evidence>
<proteinExistence type="predicted"/>
<accession>A0ABN3X4I2</accession>
<sequence length="100" mass="10857">MKRIRAGTGRVDKYFLLVCDDVPHDVVLSDPGVRVMDVVQVVRRLTGLSLWRSKVLATQVPAVLLAGVPEEEAAAAVSALCDAGARAETRERPEPDLPEH</sequence>
<reference evidence="2 3" key="1">
    <citation type="journal article" date="2019" name="Int. J. Syst. Evol. Microbiol.">
        <title>The Global Catalogue of Microorganisms (GCM) 10K type strain sequencing project: providing services to taxonomists for standard genome sequencing and annotation.</title>
        <authorList>
            <consortium name="The Broad Institute Genomics Platform"/>
            <consortium name="The Broad Institute Genome Sequencing Center for Infectious Disease"/>
            <person name="Wu L."/>
            <person name="Ma J."/>
        </authorList>
    </citation>
    <scope>NUCLEOTIDE SEQUENCE [LARGE SCALE GENOMIC DNA]</scope>
    <source>
        <strain evidence="2 3">JCM 9650</strain>
    </source>
</reference>